<dbReference type="InterPro" id="IPR027939">
    <property type="entry name" value="NMT1/THI5"/>
</dbReference>
<dbReference type="GO" id="GO:0016740">
    <property type="term" value="F:transferase activity"/>
    <property type="evidence" value="ECO:0007669"/>
    <property type="project" value="UniProtKB-KW"/>
</dbReference>
<comment type="catalytic activity">
    <reaction evidence="11">
        <text>N(6)-(pyridoxal phosphate)-L-lysyl-[4-amino-5-hydroxymethyl-2-methylpyrimidine phosphate synthase] + L-histidyl-[4-amino-5-hydroxymethyl-2-methylpyrimidine phosphate synthase] + 2 Fe(3+) + 4 H2O = L-lysyl-[4-amino-5-hydroxymethyl-2-methylpyrimidine phosphate synthase] + (2S)-2-amino-5-hydroxy-4-oxopentanoyl-[4-amino-5-hydroxymethyl-2-methylpyrimidine phosphate synthase] + 4-amino-2-methyl-5-(phosphooxymethyl)pyrimidine + 3-oxopropanoate + 2 Fe(2+) + 2 H(+)</text>
        <dbReference type="Rhea" id="RHEA:65756"/>
        <dbReference type="Rhea" id="RHEA-COMP:16892"/>
        <dbReference type="Rhea" id="RHEA-COMP:16893"/>
        <dbReference type="Rhea" id="RHEA-COMP:16894"/>
        <dbReference type="Rhea" id="RHEA-COMP:16895"/>
        <dbReference type="ChEBI" id="CHEBI:15377"/>
        <dbReference type="ChEBI" id="CHEBI:15378"/>
        <dbReference type="ChEBI" id="CHEBI:29033"/>
        <dbReference type="ChEBI" id="CHEBI:29034"/>
        <dbReference type="ChEBI" id="CHEBI:29969"/>
        <dbReference type="ChEBI" id="CHEBI:29979"/>
        <dbReference type="ChEBI" id="CHEBI:33190"/>
        <dbReference type="ChEBI" id="CHEBI:58354"/>
        <dbReference type="ChEBI" id="CHEBI:143915"/>
        <dbReference type="ChEBI" id="CHEBI:157692"/>
    </reaction>
    <physiologicalReaction direction="left-to-right" evidence="11">
        <dbReference type="Rhea" id="RHEA:65757"/>
    </physiologicalReaction>
</comment>
<organism evidence="13 14">
    <name type="scientific">Aliarcobacter cryaerophilus</name>
    <dbReference type="NCBI Taxonomy" id="28198"/>
    <lineage>
        <taxon>Bacteria</taxon>
        <taxon>Pseudomonadati</taxon>
        <taxon>Campylobacterota</taxon>
        <taxon>Epsilonproteobacteria</taxon>
        <taxon>Campylobacterales</taxon>
        <taxon>Arcobacteraceae</taxon>
        <taxon>Aliarcobacter</taxon>
    </lineage>
</organism>
<keyword evidence="6" id="KW-0479">Metal-binding</keyword>
<dbReference type="Gene3D" id="3.40.190.10">
    <property type="entry name" value="Periplasmic binding protein-like II"/>
    <property type="match status" value="2"/>
</dbReference>
<evidence type="ECO:0000256" key="10">
    <source>
        <dbReference type="ARBA" id="ARBA00033171"/>
    </source>
</evidence>
<keyword evidence="7" id="KW-0663">Pyridoxal phosphate</keyword>
<dbReference type="PANTHER" id="PTHR31528:SF1">
    <property type="entry name" value="4-AMINO-5-HYDROXYMETHYL-2-METHYLPYRIMIDINE PHOSPHATE SYNTHASE THI11-RELATED"/>
    <property type="match status" value="1"/>
</dbReference>
<evidence type="ECO:0000256" key="2">
    <source>
        <dbReference type="ARBA" id="ARBA00004948"/>
    </source>
</evidence>
<evidence type="ECO:0000256" key="8">
    <source>
        <dbReference type="ARBA" id="ARBA00022977"/>
    </source>
</evidence>
<dbReference type="Pfam" id="PF09084">
    <property type="entry name" value="NMT1"/>
    <property type="match status" value="1"/>
</dbReference>
<comment type="caution">
    <text evidence="13">The sequence shown here is derived from an EMBL/GenBank/DDBJ whole genome shotgun (WGS) entry which is preliminary data.</text>
</comment>
<comment type="pathway">
    <text evidence="2">Cofactor biosynthesis; thiamine diphosphate biosynthesis.</text>
</comment>
<accession>A0A1V9VBW2</accession>
<name>A0A1V9VBW2_9BACT</name>
<evidence type="ECO:0000256" key="7">
    <source>
        <dbReference type="ARBA" id="ARBA00022898"/>
    </source>
</evidence>
<proteinExistence type="inferred from homology"/>
<evidence type="ECO:0000259" key="12">
    <source>
        <dbReference type="Pfam" id="PF09084"/>
    </source>
</evidence>
<protein>
    <recommendedName>
        <fullName evidence="10">Thiamine pyrimidine synthase</fullName>
    </recommendedName>
</protein>
<dbReference type="EMBL" id="LNTC01000049">
    <property type="protein sequence ID" value="OQR41532.1"/>
    <property type="molecule type" value="Genomic_DNA"/>
</dbReference>
<keyword evidence="9" id="KW-0408">Iron</keyword>
<evidence type="ECO:0000256" key="5">
    <source>
        <dbReference type="ARBA" id="ARBA00022679"/>
    </source>
</evidence>
<evidence type="ECO:0000256" key="6">
    <source>
        <dbReference type="ARBA" id="ARBA00022723"/>
    </source>
</evidence>
<evidence type="ECO:0000313" key="13">
    <source>
        <dbReference type="EMBL" id="OQR41532.1"/>
    </source>
</evidence>
<sequence>MKKIFILILLFKYLYSTDLQKVSLQLMWLDQFQFAGFYIAKEKGFYQKVGLDVEFKKFQNETNVLQEVTQNRATFGLGSSSLIVHKSNGADISIFGAIFQTSPLVILALKNSNIDSIKDLKDKNLMIADEQLNFANLQAMFSSQNFDIKSVKLIPHSFNVDDLIQMNLFY</sequence>
<dbReference type="GO" id="GO:0009228">
    <property type="term" value="P:thiamine biosynthetic process"/>
    <property type="evidence" value="ECO:0007669"/>
    <property type="project" value="UniProtKB-KW"/>
</dbReference>
<dbReference type="Proteomes" id="UP000192599">
    <property type="component" value="Unassembled WGS sequence"/>
</dbReference>
<comment type="similarity">
    <text evidence="3">Belongs to the NMT1/THI5 family.</text>
</comment>
<dbReference type="AlphaFoldDB" id="A0A1V9VBW2"/>
<comment type="subunit">
    <text evidence="4">Homodimer.</text>
</comment>
<evidence type="ECO:0000256" key="3">
    <source>
        <dbReference type="ARBA" id="ARBA00009406"/>
    </source>
</evidence>
<reference evidence="13 14" key="1">
    <citation type="submission" date="2017-04" db="EMBL/GenBank/DDBJ databases">
        <title>Accumulation and expression of multiple antibiotic resistance genes in Arcobacter cryaerophilus that thrives in sewage.</title>
        <authorList>
            <person name="Millar J.A."/>
            <person name="Raghavan R."/>
        </authorList>
    </citation>
    <scope>NUCLEOTIDE SEQUENCE [LARGE SCALE GENOMIC DNA]</scope>
    <source>
        <strain evidence="13 14">AZT-1</strain>
    </source>
</reference>
<dbReference type="GO" id="GO:0046872">
    <property type="term" value="F:metal ion binding"/>
    <property type="evidence" value="ECO:0007669"/>
    <property type="project" value="UniProtKB-KW"/>
</dbReference>
<dbReference type="PANTHER" id="PTHR31528">
    <property type="entry name" value="4-AMINO-5-HYDROXYMETHYL-2-METHYLPYRIMIDINE PHOSPHATE SYNTHASE THI11-RELATED"/>
    <property type="match status" value="1"/>
</dbReference>
<dbReference type="SUPFAM" id="SSF53850">
    <property type="entry name" value="Periplasmic binding protein-like II"/>
    <property type="match status" value="1"/>
</dbReference>
<keyword evidence="5" id="KW-0808">Transferase</keyword>
<feature type="domain" description="SsuA/THI5-like" evidence="12">
    <location>
        <begin position="31"/>
        <end position="160"/>
    </location>
</feature>
<keyword evidence="8" id="KW-0784">Thiamine biosynthesis</keyword>
<gene>
    <name evidence="13" type="ORF">AS859_05195</name>
</gene>
<evidence type="ECO:0000313" key="14">
    <source>
        <dbReference type="Proteomes" id="UP000192599"/>
    </source>
</evidence>
<evidence type="ECO:0000256" key="1">
    <source>
        <dbReference type="ARBA" id="ARBA00003469"/>
    </source>
</evidence>
<dbReference type="InterPro" id="IPR015168">
    <property type="entry name" value="SsuA/THI5"/>
</dbReference>
<comment type="function">
    <text evidence="1">Responsible for the formation of the pyrimidine heterocycle in the thiamine biosynthesis pathway. Catalyzes the formation of hydroxymethylpyrimidine phosphate (HMP-P) from histidine and pyridoxal phosphate (PLP). The protein uses PLP and the active site histidine to form HMP-P, generating an inactive enzyme. The enzyme can only undergo a single turnover, which suggests it is a suicide enzyme.</text>
</comment>
<evidence type="ECO:0000256" key="11">
    <source>
        <dbReference type="ARBA" id="ARBA00048179"/>
    </source>
</evidence>
<evidence type="ECO:0000256" key="4">
    <source>
        <dbReference type="ARBA" id="ARBA00011738"/>
    </source>
</evidence>
<evidence type="ECO:0000256" key="9">
    <source>
        <dbReference type="ARBA" id="ARBA00023004"/>
    </source>
</evidence>